<name>A0ABP8VRF0_9ACTN</name>
<organism evidence="2 3">
    <name type="scientific">Nocardioides nanhaiensis</name>
    <dbReference type="NCBI Taxonomy" id="1476871"/>
    <lineage>
        <taxon>Bacteria</taxon>
        <taxon>Bacillati</taxon>
        <taxon>Actinomycetota</taxon>
        <taxon>Actinomycetes</taxon>
        <taxon>Propionibacteriales</taxon>
        <taxon>Nocardioidaceae</taxon>
        <taxon>Nocardioides</taxon>
    </lineage>
</organism>
<reference evidence="3" key="1">
    <citation type="journal article" date="2019" name="Int. J. Syst. Evol. Microbiol.">
        <title>The Global Catalogue of Microorganisms (GCM) 10K type strain sequencing project: providing services to taxonomists for standard genome sequencing and annotation.</title>
        <authorList>
            <consortium name="The Broad Institute Genomics Platform"/>
            <consortium name="The Broad Institute Genome Sequencing Center for Infectious Disease"/>
            <person name="Wu L."/>
            <person name="Ma J."/>
        </authorList>
    </citation>
    <scope>NUCLEOTIDE SEQUENCE [LARGE SCALE GENOMIC DNA]</scope>
    <source>
        <strain evidence="3">JCM 18127</strain>
    </source>
</reference>
<dbReference type="Proteomes" id="UP001500621">
    <property type="component" value="Unassembled WGS sequence"/>
</dbReference>
<evidence type="ECO:0000313" key="3">
    <source>
        <dbReference type="Proteomes" id="UP001500621"/>
    </source>
</evidence>
<comment type="caution">
    <text evidence="2">The sequence shown here is derived from an EMBL/GenBank/DDBJ whole genome shotgun (WGS) entry which is preliminary data.</text>
</comment>
<dbReference type="SMART" id="SM00833">
    <property type="entry name" value="CobW_C"/>
    <property type="match status" value="1"/>
</dbReference>
<proteinExistence type="predicted"/>
<keyword evidence="3" id="KW-1185">Reference proteome</keyword>
<dbReference type="InterPro" id="IPR027417">
    <property type="entry name" value="P-loop_NTPase"/>
</dbReference>
<dbReference type="Pfam" id="PF07683">
    <property type="entry name" value="CobW_C"/>
    <property type="match status" value="1"/>
</dbReference>
<dbReference type="SUPFAM" id="SSF90002">
    <property type="entry name" value="Hypothetical protein YjiA, C-terminal domain"/>
    <property type="match status" value="1"/>
</dbReference>
<dbReference type="InterPro" id="IPR051927">
    <property type="entry name" value="Zn_Chap_cDPG_Synth"/>
</dbReference>
<dbReference type="PANTHER" id="PTHR43603:SF1">
    <property type="entry name" value="ZINC-REGULATED GTPASE METALLOPROTEIN ACTIVATOR 1"/>
    <property type="match status" value="1"/>
</dbReference>
<gene>
    <name evidence="2" type="ORF">GCM10023226_02500</name>
</gene>
<protein>
    <submittedName>
        <fullName evidence="2">GTP-binding protein</fullName>
    </submittedName>
</protein>
<evidence type="ECO:0000313" key="2">
    <source>
        <dbReference type="EMBL" id="GAA4669590.1"/>
    </source>
</evidence>
<dbReference type="InterPro" id="IPR011629">
    <property type="entry name" value="CobW-like_C"/>
</dbReference>
<evidence type="ECO:0000259" key="1">
    <source>
        <dbReference type="SMART" id="SM00833"/>
    </source>
</evidence>
<dbReference type="EMBL" id="BAABIM010000001">
    <property type="protein sequence ID" value="GAA4669590.1"/>
    <property type="molecule type" value="Genomic_DNA"/>
</dbReference>
<dbReference type="PANTHER" id="PTHR43603">
    <property type="entry name" value="COBW DOMAIN-CONTAINING PROTEIN DDB_G0274527"/>
    <property type="match status" value="1"/>
</dbReference>
<sequence>MRTPVVLVTGVDPDAMAATVVGLQFDLPTTVAVRHHIDPGRSVLIRVVSDLTGVLEREEIDLAHACVSCALREDVLPTLERLSREGRWQSIVAHLPTGAEAGQVCAVLAQDTRLARHLRVSSVVAAVAGGSVAADLLGDDLLAERGHHSGEEDRRGVGEVQAALVEYADVVVADGGLDDAGRELLETLARPGAQVVAGVEHVDVPSLTTVLHQHDRTLAWIDPVLTVPFPRVRLQHVWRLDLVSPLAFHPERLLDDLESLGSGEHRSRGCFWLPTRPDRVITWDGAGGQLSIGDHGAWAQRAPLTRLVLTGLGRPGEQLAEAFRRLLLTPDEAAARGSWRTSYDGFEPWLGPIREVA</sequence>
<dbReference type="Gene3D" id="3.40.50.300">
    <property type="entry name" value="P-loop containing nucleotide triphosphate hydrolases"/>
    <property type="match status" value="1"/>
</dbReference>
<accession>A0ABP8VRF0</accession>
<dbReference type="RefSeq" id="WP_345262228.1">
    <property type="nucleotide sequence ID" value="NZ_BAABIM010000001.1"/>
</dbReference>
<feature type="domain" description="CobW C-terminal" evidence="1">
    <location>
        <begin position="237"/>
        <end position="327"/>
    </location>
</feature>